<accession>M0NKQ1</accession>
<evidence type="ECO:0000259" key="1">
    <source>
        <dbReference type="Pfam" id="PF14258"/>
    </source>
</evidence>
<sequence length="370" mass="39624">MRTPPVPRLVLYALAITVGLTLVVAASTTTAAFGAYNLEWDGTSDLREHADEQAVSNITLDTTAYETASANETVAVVIAPEERYTGNDSQRVQRFVEAGGTLVVADDFGPHGNALLADIGADARFNGSPIRDERHYYRSPSLPIATNVANATYTEAVQQLTLNYPTAIDANSATEIATTSEFAYLDRNETGNLSLTDELGTYPVVTAESVGDGRVIAVGDPSVFINVMLTQPDNEAFATGLLSERERVLLDYSRSGDQPPLAVASLALRSSPPLQIGAGVLGVVAVWAYLGRSRTLGATARAGLFAVLPRGRERLPVWLVGASGDETDGVVDEAAVLSSLKRRYPELDEARLRSMMTDTLTKQSREETNE</sequence>
<proteinExistence type="predicted"/>
<dbReference type="Pfam" id="PF14258">
    <property type="entry name" value="DUF4350"/>
    <property type="match status" value="1"/>
</dbReference>
<dbReference type="Proteomes" id="UP000011650">
    <property type="component" value="Unassembled WGS sequence"/>
</dbReference>
<keyword evidence="3" id="KW-1185">Reference proteome</keyword>
<evidence type="ECO:0000313" key="3">
    <source>
        <dbReference type="Proteomes" id="UP000011650"/>
    </source>
</evidence>
<dbReference type="RefSeq" id="WP_008007312.1">
    <property type="nucleotide sequence ID" value="NZ_AOJG01000037.1"/>
</dbReference>
<evidence type="ECO:0000313" key="2">
    <source>
        <dbReference type="EMBL" id="EMA58401.1"/>
    </source>
</evidence>
<comment type="caution">
    <text evidence="2">The sequence shown here is derived from an EMBL/GenBank/DDBJ whole genome shotgun (WGS) entry which is preliminary data.</text>
</comment>
<dbReference type="PATRIC" id="fig|1227482.3.peg.2669"/>
<feature type="domain" description="DUF4350" evidence="1">
    <location>
        <begin position="36"/>
        <end position="242"/>
    </location>
</feature>
<dbReference type="InterPro" id="IPR025646">
    <property type="entry name" value="DUF4350"/>
</dbReference>
<dbReference type="AlphaFoldDB" id="M0NKQ1"/>
<dbReference type="STRING" id="1227482.C469_13200"/>
<reference evidence="2 3" key="1">
    <citation type="journal article" date="2014" name="PLoS Genet.">
        <title>Phylogenetically driven sequencing of extremely halophilic archaea reveals strategies for static and dynamic osmo-response.</title>
        <authorList>
            <person name="Becker E.A."/>
            <person name="Seitzer P.M."/>
            <person name="Tritt A."/>
            <person name="Larsen D."/>
            <person name="Krusor M."/>
            <person name="Yao A.I."/>
            <person name="Wu D."/>
            <person name="Madern D."/>
            <person name="Eisen J.A."/>
            <person name="Darling A.E."/>
            <person name="Facciotti M.T."/>
        </authorList>
    </citation>
    <scope>NUCLEOTIDE SEQUENCE [LARGE SCALE GENOMIC DNA]</scope>
    <source>
        <strain evidence="2 3">DSM 21995</strain>
    </source>
</reference>
<dbReference type="OrthoDB" id="372296at2157"/>
<name>M0NKQ1_9EURY</name>
<protein>
    <recommendedName>
        <fullName evidence="1">DUF4350 domain-containing protein</fullName>
    </recommendedName>
</protein>
<organism evidence="2 3">
    <name type="scientific">Halorubrum lipolyticum DSM 21995</name>
    <dbReference type="NCBI Taxonomy" id="1227482"/>
    <lineage>
        <taxon>Archaea</taxon>
        <taxon>Methanobacteriati</taxon>
        <taxon>Methanobacteriota</taxon>
        <taxon>Stenosarchaea group</taxon>
        <taxon>Halobacteria</taxon>
        <taxon>Halobacteriales</taxon>
        <taxon>Haloferacaceae</taxon>
        <taxon>Halorubrum</taxon>
    </lineage>
</organism>
<dbReference type="EMBL" id="AOJG01000037">
    <property type="protein sequence ID" value="EMA58401.1"/>
    <property type="molecule type" value="Genomic_DNA"/>
</dbReference>
<gene>
    <name evidence="2" type="ORF">C469_13200</name>
</gene>